<dbReference type="RefSeq" id="WP_160208083.1">
    <property type="nucleotide sequence ID" value="NZ_QXWZ01000001.1"/>
</dbReference>
<gene>
    <name evidence="2" type="ORF">D3Z39_00195</name>
</gene>
<dbReference type="PROSITE" id="PS51257">
    <property type="entry name" value="PROKAR_LIPOPROTEIN"/>
    <property type="match status" value="1"/>
</dbReference>
<dbReference type="EMBL" id="QXWZ01000001">
    <property type="protein sequence ID" value="NBI77309.1"/>
    <property type="molecule type" value="Genomic_DNA"/>
</dbReference>
<proteinExistence type="predicted"/>
<evidence type="ECO:0000256" key="1">
    <source>
        <dbReference type="SAM" id="SignalP"/>
    </source>
</evidence>
<comment type="caution">
    <text evidence="2">The sequence shown here is derived from an EMBL/GenBank/DDBJ whole genome shotgun (WGS) entry which is preliminary data.</text>
</comment>
<dbReference type="Proteomes" id="UP000446348">
    <property type="component" value="Unassembled WGS sequence"/>
</dbReference>
<dbReference type="AlphaFoldDB" id="A0A845RCK3"/>
<feature type="chain" id="PRO_5032616970" description="Secreted protein" evidence="1">
    <location>
        <begin position="25"/>
        <end position="87"/>
    </location>
</feature>
<dbReference type="OrthoDB" id="1854080at2"/>
<evidence type="ECO:0008006" key="4">
    <source>
        <dbReference type="Google" id="ProtNLM"/>
    </source>
</evidence>
<feature type="signal peptide" evidence="1">
    <location>
        <begin position="1"/>
        <end position="24"/>
    </location>
</feature>
<keyword evidence="1" id="KW-0732">Signal</keyword>
<evidence type="ECO:0000313" key="2">
    <source>
        <dbReference type="EMBL" id="NBI77309.1"/>
    </source>
</evidence>
<sequence length="87" mass="9595">MKKITVIFACMLVCFLLFTGCTNQKDGTDQDTNLRNSVEIDDTDIAIDTEPGLDAEDNSDDVTLPDGFTYSFRDPDNADGIVVTPRE</sequence>
<evidence type="ECO:0000313" key="3">
    <source>
        <dbReference type="Proteomes" id="UP000446348"/>
    </source>
</evidence>
<name>A0A845RCK3_9FIRM</name>
<reference evidence="2 3" key="1">
    <citation type="submission" date="2018-08" db="EMBL/GenBank/DDBJ databases">
        <title>Murine metabolic-syndrome-specific gut microbial biobank.</title>
        <authorList>
            <person name="Liu C."/>
        </authorList>
    </citation>
    <scope>NUCLEOTIDE SEQUENCE [LARGE SCALE GENOMIC DNA]</scope>
    <source>
        <strain evidence="2 3">X69</strain>
    </source>
</reference>
<protein>
    <recommendedName>
        <fullName evidence="4">Secreted protein</fullName>
    </recommendedName>
</protein>
<accession>A0A845RCK3</accession>
<organism evidence="2 3">
    <name type="scientific">Anaerotruncus colihominis</name>
    <dbReference type="NCBI Taxonomy" id="169435"/>
    <lineage>
        <taxon>Bacteria</taxon>
        <taxon>Bacillati</taxon>
        <taxon>Bacillota</taxon>
        <taxon>Clostridia</taxon>
        <taxon>Eubacteriales</taxon>
        <taxon>Oscillospiraceae</taxon>
        <taxon>Anaerotruncus</taxon>
    </lineage>
</organism>